<dbReference type="AlphaFoldDB" id="A0A5B9PK75"/>
<accession>A0A5B9PK75</accession>
<evidence type="ECO:0000313" key="3">
    <source>
        <dbReference type="Proteomes" id="UP000322214"/>
    </source>
</evidence>
<dbReference type="EMBL" id="CP042912">
    <property type="protein sequence ID" value="QEG23061.1"/>
    <property type="molecule type" value="Genomic_DNA"/>
</dbReference>
<keyword evidence="1" id="KW-0812">Transmembrane</keyword>
<keyword evidence="3" id="KW-1185">Reference proteome</keyword>
<dbReference type="KEGG" id="mff:MFFC18_29530"/>
<protein>
    <submittedName>
        <fullName evidence="2">Uncharacterized protein</fullName>
    </submittedName>
</protein>
<feature type="transmembrane region" description="Helical" evidence="1">
    <location>
        <begin position="74"/>
        <end position="95"/>
    </location>
</feature>
<dbReference type="RefSeq" id="WP_075086014.1">
    <property type="nucleotide sequence ID" value="NZ_CP042912.1"/>
</dbReference>
<evidence type="ECO:0000313" key="2">
    <source>
        <dbReference type="EMBL" id="QEG23061.1"/>
    </source>
</evidence>
<dbReference type="Proteomes" id="UP000322214">
    <property type="component" value="Chromosome"/>
</dbReference>
<dbReference type="STRING" id="980251.GCA_001642875_04006"/>
<gene>
    <name evidence="2" type="ORF">MFFC18_29530</name>
</gene>
<keyword evidence="1" id="KW-1133">Transmembrane helix</keyword>
<feature type="transmembrane region" description="Helical" evidence="1">
    <location>
        <begin position="102"/>
        <end position="120"/>
    </location>
</feature>
<organism evidence="2 3">
    <name type="scientific">Mariniblastus fucicola</name>
    <dbReference type="NCBI Taxonomy" id="980251"/>
    <lineage>
        <taxon>Bacteria</taxon>
        <taxon>Pseudomonadati</taxon>
        <taxon>Planctomycetota</taxon>
        <taxon>Planctomycetia</taxon>
        <taxon>Pirellulales</taxon>
        <taxon>Pirellulaceae</taxon>
        <taxon>Mariniblastus</taxon>
    </lineage>
</organism>
<sequence>MSSKNGSEKPAAEGDWSFEFKRAIVGGLSMTCLLLAGLLYVASPDINNVLLAGSLRIGVVLFAIWLALPQLRGILAKVPSVLPVIALVLIVLCAARPNLFRVVGSLVVVLSALLAISNWIKKFSPKR</sequence>
<proteinExistence type="predicted"/>
<evidence type="ECO:0000256" key="1">
    <source>
        <dbReference type="SAM" id="Phobius"/>
    </source>
</evidence>
<feature type="transmembrane region" description="Helical" evidence="1">
    <location>
        <begin position="23"/>
        <end position="42"/>
    </location>
</feature>
<reference evidence="2 3" key="1">
    <citation type="submission" date="2019-08" db="EMBL/GenBank/DDBJ databases">
        <title>Deep-cultivation of Planctomycetes and their phenomic and genomic characterization uncovers novel biology.</title>
        <authorList>
            <person name="Wiegand S."/>
            <person name="Jogler M."/>
            <person name="Boedeker C."/>
            <person name="Pinto D."/>
            <person name="Vollmers J."/>
            <person name="Rivas-Marin E."/>
            <person name="Kohn T."/>
            <person name="Peeters S.H."/>
            <person name="Heuer A."/>
            <person name="Rast P."/>
            <person name="Oberbeckmann S."/>
            <person name="Bunk B."/>
            <person name="Jeske O."/>
            <person name="Meyerdierks A."/>
            <person name="Storesund J.E."/>
            <person name="Kallscheuer N."/>
            <person name="Luecker S."/>
            <person name="Lage O.M."/>
            <person name="Pohl T."/>
            <person name="Merkel B.J."/>
            <person name="Hornburger P."/>
            <person name="Mueller R.-W."/>
            <person name="Bruemmer F."/>
            <person name="Labrenz M."/>
            <person name="Spormann A.M."/>
            <person name="Op den Camp H."/>
            <person name="Overmann J."/>
            <person name="Amann R."/>
            <person name="Jetten M.S.M."/>
            <person name="Mascher T."/>
            <person name="Medema M.H."/>
            <person name="Devos D.P."/>
            <person name="Kaster A.-K."/>
            <person name="Ovreas L."/>
            <person name="Rohde M."/>
            <person name="Galperin M.Y."/>
            <person name="Jogler C."/>
        </authorList>
    </citation>
    <scope>NUCLEOTIDE SEQUENCE [LARGE SCALE GENOMIC DNA]</scope>
    <source>
        <strain evidence="2 3">FC18</strain>
    </source>
</reference>
<keyword evidence="1" id="KW-0472">Membrane</keyword>
<name>A0A5B9PK75_9BACT</name>
<feature type="transmembrane region" description="Helical" evidence="1">
    <location>
        <begin position="49"/>
        <end position="68"/>
    </location>
</feature>